<evidence type="ECO:0000313" key="6">
    <source>
        <dbReference type="Ensembl" id="ENSBMSP00010020177.1"/>
    </source>
</evidence>
<dbReference type="Pfam" id="PF00095">
    <property type="entry name" value="WAP"/>
    <property type="match status" value="1"/>
</dbReference>
<accession>A0A8C0I1U4</accession>
<dbReference type="SUPFAM" id="SSF57362">
    <property type="entry name" value="BPTI-like"/>
    <property type="match status" value="1"/>
</dbReference>
<dbReference type="InterPro" id="IPR008197">
    <property type="entry name" value="WAP_dom"/>
</dbReference>
<dbReference type="Pfam" id="PF00014">
    <property type="entry name" value="Kunitz_BPTI"/>
    <property type="match status" value="1"/>
</dbReference>
<dbReference type="PANTHER" id="PTHR46751">
    <property type="entry name" value="EPPIN"/>
    <property type="match status" value="1"/>
</dbReference>
<dbReference type="InterPro" id="IPR036880">
    <property type="entry name" value="Kunitz_BPTI_sf"/>
</dbReference>
<dbReference type="SMART" id="SM00217">
    <property type="entry name" value="WAP"/>
    <property type="match status" value="1"/>
</dbReference>
<evidence type="ECO:0000259" key="4">
    <source>
        <dbReference type="PROSITE" id="PS50279"/>
    </source>
</evidence>
<dbReference type="GO" id="GO:0005615">
    <property type="term" value="C:extracellular space"/>
    <property type="evidence" value="ECO:0007669"/>
    <property type="project" value="TreeGrafter"/>
</dbReference>
<dbReference type="AlphaFoldDB" id="A0A8C0I1U4"/>
<dbReference type="InterPro" id="IPR036645">
    <property type="entry name" value="Elafin-like_sf"/>
</dbReference>
<name>A0A8C0I1U4_BALMU</name>
<keyword evidence="1" id="KW-0646">Protease inhibitor</keyword>
<dbReference type="FunFam" id="4.10.410.10:FF:000015">
    <property type="entry name" value="WAP four-disulfide core domain 6A"/>
    <property type="match status" value="1"/>
</dbReference>
<feature type="domain" description="WAP" evidence="5">
    <location>
        <begin position="20"/>
        <end position="68"/>
    </location>
</feature>
<dbReference type="GeneTree" id="ENSGT00940000156753"/>
<dbReference type="SUPFAM" id="SSF57256">
    <property type="entry name" value="Elafin-like"/>
    <property type="match status" value="1"/>
</dbReference>
<dbReference type="PANTHER" id="PTHR46751:SF1">
    <property type="entry name" value="WAP FOUR-DISULFIDE CORE DOMAIN PROTEIN 6A"/>
    <property type="match status" value="1"/>
</dbReference>
<evidence type="ECO:0000256" key="1">
    <source>
        <dbReference type="ARBA" id="ARBA00022690"/>
    </source>
</evidence>
<dbReference type="Ensembl" id="ENSBMST00010022280.1">
    <property type="protein sequence ID" value="ENSBMSP00010020177.1"/>
    <property type="gene ID" value="ENSBMSG00010014705.1"/>
</dbReference>
<proteinExistence type="predicted"/>
<dbReference type="Gene3D" id="4.10.410.10">
    <property type="entry name" value="Pancreatic trypsin inhibitor Kunitz domain"/>
    <property type="match status" value="1"/>
</dbReference>
<keyword evidence="3" id="KW-1015">Disulfide bond</keyword>
<organism evidence="6">
    <name type="scientific">Balaenoptera musculus</name>
    <name type="common">Blue whale</name>
    <dbReference type="NCBI Taxonomy" id="9771"/>
    <lineage>
        <taxon>Eukaryota</taxon>
        <taxon>Metazoa</taxon>
        <taxon>Chordata</taxon>
        <taxon>Craniata</taxon>
        <taxon>Vertebrata</taxon>
        <taxon>Euteleostomi</taxon>
        <taxon>Mammalia</taxon>
        <taxon>Eutheria</taxon>
        <taxon>Laurasiatheria</taxon>
        <taxon>Artiodactyla</taxon>
        <taxon>Whippomorpha</taxon>
        <taxon>Cetacea</taxon>
        <taxon>Mysticeti</taxon>
        <taxon>Balaenopteridae</taxon>
        <taxon>Balaenoptera</taxon>
    </lineage>
</organism>
<evidence type="ECO:0000256" key="3">
    <source>
        <dbReference type="ARBA" id="ARBA00023157"/>
    </source>
</evidence>
<dbReference type="Gene3D" id="4.10.75.10">
    <property type="entry name" value="Elafin-like"/>
    <property type="match status" value="1"/>
</dbReference>
<dbReference type="InterPro" id="IPR051388">
    <property type="entry name" value="Serpin_venom_toxin"/>
</dbReference>
<evidence type="ECO:0008006" key="7">
    <source>
        <dbReference type="Google" id="ProtNLM"/>
    </source>
</evidence>
<dbReference type="PROSITE" id="PS50279">
    <property type="entry name" value="BPTI_KUNITZ_2"/>
    <property type="match status" value="1"/>
</dbReference>
<dbReference type="PRINTS" id="PR00759">
    <property type="entry name" value="BASICPTASE"/>
</dbReference>
<dbReference type="PROSITE" id="PS51390">
    <property type="entry name" value="WAP"/>
    <property type="match status" value="1"/>
</dbReference>
<keyword evidence="2" id="KW-0722">Serine protease inhibitor</keyword>
<dbReference type="CDD" id="cd22611">
    <property type="entry name" value="Kunitz_eppin"/>
    <property type="match status" value="1"/>
</dbReference>
<sequence length="142" mass="16417">MKQTKGTVKLKGFPIRKRSISFHPLGMCPRVRVRCEIEERNLCTKSRQCPEKMKCCRFSCGKKCVNVRQDICTLPKEPGPCMAYLPRWWYHQENEACSKFIYGSCQGNNNNFQSEAVCRAICPKRSLTFSSNLITDSFSFSR</sequence>
<protein>
    <recommendedName>
        <fullName evidence="7">Eppin</fullName>
    </recommendedName>
</protein>
<dbReference type="SMART" id="SM00131">
    <property type="entry name" value="KU"/>
    <property type="match status" value="1"/>
</dbReference>
<dbReference type="OMA" id="TRIPCRY"/>
<feature type="domain" description="BPTI/Kunitz inhibitor" evidence="4">
    <location>
        <begin position="72"/>
        <end position="122"/>
    </location>
</feature>
<reference evidence="6" key="1">
    <citation type="submission" date="2023-09" db="UniProtKB">
        <authorList>
            <consortium name="Ensembl"/>
        </authorList>
    </citation>
    <scope>IDENTIFICATION</scope>
</reference>
<evidence type="ECO:0000259" key="5">
    <source>
        <dbReference type="PROSITE" id="PS51390"/>
    </source>
</evidence>
<dbReference type="GO" id="GO:0004867">
    <property type="term" value="F:serine-type endopeptidase inhibitor activity"/>
    <property type="evidence" value="ECO:0007669"/>
    <property type="project" value="UniProtKB-KW"/>
</dbReference>
<evidence type="ECO:0000256" key="2">
    <source>
        <dbReference type="ARBA" id="ARBA00022900"/>
    </source>
</evidence>
<dbReference type="InterPro" id="IPR002223">
    <property type="entry name" value="Kunitz_BPTI"/>
</dbReference>